<dbReference type="Gene3D" id="3.40.50.150">
    <property type="entry name" value="Vaccinia Virus protein VP39"/>
    <property type="match status" value="1"/>
</dbReference>
<dbReference type="Pfam" id="PF08241">
    <property type="entry name" value="Methyltransf_11"/>
    <property type="match status" value="1"/>
</dbReference>
<dbReference type="InterPro" id="IPR029063">
    <property type="entry name" value="SAM-dependent_MTases_sf"/>
</dbReference>
<dbReference type="GO" id="GO:0008757">
    <property type="term" value="F:S-adenosylmethionine-dependent methyltransferase activity"/>
    <property type="evidence" value="ECO:0007669"/>
    <property type="project" value="InterPro"/>
</dbReference>
<feature type="domain" description="Methyltransferase type 11" evidence="1">
    <location>
        <begin position="36"/>
        <end position="128"/>
    </location>
</feature>
<sequence length="278" mass="31143">MPVSNDRGIQKKIETFWQDTVVNSLKPKKGSVLTILDIACGHGYATKQLAEALQQEPSMFYALDLARVSFNLPAASPHKLEVLSETPLQAFNQEVDLVVSNFGIEYLPLDVSLNQIDEILISGGKLAFNLHHPDSLISKNSGNEQSALLSWFNDEQLTELEVRLTDSFTMRVAQSYLLRLQQLNNAAQGFLANSGLPDTIVQSLGVAQRQNKGTQFERIKMIYRDYVVRLEEQKRAAFVAQELALRLEQNSDYAIQLAALLHHNEYGIISQTLIATKK</sequence>
<evidence type="ECO:0000259" key="1">
    <source>
        <dbReference type="Pfam" id="PF08241"/>
    </source>
</evidence>
<name>A0A432YLL3_9GAMM</name>
<dbReference type="AlphaFoldDB" id="A0A432YLL3"/>
<dbReference type="CDD" id="cd02440">
    <property type="entry name" value="AdoMet_MTases"/>
    <property type="match status" value="1"/>
</dbReference>
<accession>A0A432YLL3</accession>
<dbReference type="InterPro" id="IPR013216">
    <property type="entry name" value="Methyltransf_11"/>
</dbReference>
<evidence type="ECO:0000313" key="2">
    <source>
        <dbReference type="EMBL" id="RUO61830.1"/>
    </source>
</evidence>
<reference evidence="3" key="1">
    <citation type="journal article" date="2018" name="Front. Microbiol.">
        <title>Genome-Based Analysis Reveals the Taxonomy and Diversity of the Family Idiomarinaceae.</title>
        <authorList>
            <person name="Liu Y."/>
            <person name="Lai Q."/>
            <person name="Shao Z."/>
        </authorList>
    </citation>
    <scope>NUCLEOTIDE SEQUENCE [LARGE SCALE GENOMIC DNA]</scope>
    <source>
        <strain evidence="3">CVS-6</strain>
    </source>
</reference>
<protein>
    <recommendedName>
        <fullName evidence="1">Methyltransferase type 11 domain-containing protein</fullName>
    </recommendedName>
</protein>
<evidence type="ECO:0000313" key="3">
    <source>
        <dbReference type="Proteomes" id="UP000288259"/>
    </source>
</evidence>
<dbReference type="SUPFAM" id="SSF53335">
    <property type="entry name" value="S-adenosyl-L-methionine-dependent methyltransferases"/>
    <property type="match status" value="1"/>
</dbReference>
<gene>
    <name evidence="2" type="ORF">CWI71_05575</name>
</gene>
<comment type="caution">
    <text evidence="2">The sequence shown here is derived from an EMBL/GenBank/DDBJ whole genome shotgun (WGS) entry which is preliminary data.</text>
</comment>
<organism evidence="2 3">
    <name type="scientific">Pseudidiomarina insulisalsae</name>
    <dbReference type="NCBI Taxonomy" id="575789"/>
    <lineage>
        <taxon>Bacteria</taxon>
        <taxon>Pseudomonadati</taxon>
        <taxon>Pseudomonadota</taxon>
        <taxon>Gammaproteobacteria</taxon>
        <taxon>Alteromonadales</taxon>
        <taxon>Idiomarinaceae</taxon>
        <taxon>Pseudidiomarina</taxon>
    </lineage>
</organism>
<keyword evidence="3" id="KW-1185">Reference proteome</keyword>
<proteinExistence type="predicted"/>
<dbReference type="Proteomes" id="UP000288259">
    <property type="component" value="Unassembled WGS sequence"/>
</dbReference>
<dbReference type="EMBL" id="PIPY01000005">
    <property type="protein sequence ID" value="RUO61830.1"/>
    <property type="molecule type" value="Genomic_DNA"/>
</dbReference>